<evidence type="ECO:0000256" key="1">
    <source>
        <dbReference type="ARBA" id="ARBA00009922"/>
    </source>
</evidence>
<keyword evidence="9" id="KW-0238">DNA-binding</keyword>
<dbReference type="Gene3D" id="1.10.10.160">
    <property type="match status" value="1"/>
</dbReference>
<dbReference type="Proteomes" id="UP000245934">
    <property type="component" value="Unassembled WGS sequence"/>
</dbReference>
<dbReference type="OrthoDB" id="203178at2157"/>
<feature type="domain" description="UvrD-like helicase C-terminal" evidence="17">
    <location>
        <begin position="291"/>
        <end position="562"/>
    </location>
</feature>
<evidence type="ECO:0000256" key="11">
    <source>
        <dbReference type="ARBA" id="ARBA00023235"/>
    </source>
</evidence>
<keyword evidence="3 15" id="KW-0547">Nucleotide-binding</keyword>
<dbReference type="SUPFAM" id="SSF52540">
    <property type="entry name" value="P-loop containing nucleoside triphosphate hydrolases"/>
    <property type="match status" value="1"/>
</dbReference>
<comment type="similarity">
    <text evidence="1">Belongs to the helicase family. UvrD subfamily.</text>
</comment>
<evidence type="ECO:0000256" key="4">
    <source>
        <dbReference type="ARBA" id="ARBA00022763"/>
    </source>
</evidence>
<keyword evidence="10" id="KW-0234">DNA repair</keyword>
<keyword evidence="8 15" id="KW-0067">ATP-binding</keyword>
<dbReference type="InterPro" id="IPR013986">
    <property type="entry name" value="DExx_box_DNA_helicase_dom_sf"/>
</dbReference>
<evidence type="ECO:0000256" key="14">
    <source>
        <dbReference type="ARBA" id="ARBA00048988"/>
    </source>
</evidence>
<keyword evidence="4" id="KW-0227">DNA damage</keyword>
<protein>
    <recommendedName>
        <fullName evidence="13">DNA 3'-5' helicase</fullName>
        <ecNumber evidence="13">5.6.2.4</ecNumber>
    </recommendedName>
</protein>
<dbReference type="GeneID" id="97610316"/>
<dbReference type="GO" id="GO:0043138">
    <property type="term" value="F:3'-5' DNA helicase activity"/>
    <property type="evidence" value="ECO:0007669"/>
    <property type="project" value="UniProtKB-EC"/>
</dbReference>
<dbReference type="PANTHER" id="PTHR11070">
    <property type="entry name" value="UVRD / RECB / PCRA DNA HELICASE FAMILY MEMBER"/>
    <property type="match status" value="1"/>
</dbReference>
<evidence type="ECO:0000256" key="15">
    <source>
        <dbReference type="PROSITE-ProRule" id="PRU00560"/>
    </source>
</evidence>
<keyword evidence="6 15" id="KW-0347">Helicase</keyword>
<dbReference type="Gene3D" id="3.90.320.10">
    <property type="match status" value="1"/>
</dbReference>
<dbReference type="GO" id="GO:0005524">
    <property type="term" value="F:ATP binding"/>
    <property type="evidence" value="ECO:0007669"/>
    <property type="project" value="UniProtKB-UniRule"/>
</dbReference>
<evidence type="ECO:0000256" key="8">
    <source>
        <dbReference type="ARBA" id="ARBA00022840"/>
    </source>
</evidence>
<dbReference type="EMBL" id="QGMZ01000001">
    <property type="protein sequence ID" value="PWR76341.1"/>
    <property type="molecule type" value="Genomic_DNA"/>
</dbReference>
<dbReference type="Pfam" id="PF13361">
    <property type="entry name" value="UvrD_C"/>
    <property type="match status" value="2"/>
</dbReference>
<evidence type="ECO:0000256" key="7">
    <source>
        <dbReference type="ARBA" id="ARBA00022839"/>
    </source>
</evidence>
<gene>
    <name evidence="18" type="ORF">DLD82_00595</name>
</gene>
<feature type="binding site" evidence="15">
    <location>
        <begin position="35"/>
        <end position="42"/>
    </location>
    <ligand>
        <name>ATP</name>
        <dbReference type="ChEBI" id="CHEBI:30616"/>
    </ligand>
</feature>
<accession>A0A2V2NL41</accession>
<keyword evidence="19" id="KW-1185">Reference proteome</keyword>
<evidence type="ECO:0000313" key="19">
    <source>
        <dbReference type="Proteomes" id="UP000245934"/>
    </source>
</evidence>
<sequence length="905" mass="103017">MSEEYTRRILHEPFTLSPSQEEAVLSPARYTRIISGAGSGKTETLTRRILYLLFCRKVLPKEIVAFTFTEKAATAMKTRIYDRVLALGDTSLYHQLGEMFIGTIHGYCHRLLEEKCGYENWTVLDENQEMAYLIRVADPIQIIKGNTPTQKATLFKQSLSVMYNDLLDRNVLNEKAPFFYESVQRYEKILQTGHLLTFDRMVALALSHLQREPELSGDVRHLIVDEYQDINLAQEGLIRAAGALSSIFVVGDPRQTIYQWRGSDEGCFERFSEVYPDVRDISLADNRRSTKKIVRLANILAGHFKRHEYESMEGVRTDEGSSVLILFPDPVNEAEGIAEVIVSLVSSGCCRYSDIGILLRTVQGSGTPFINQFRLFHIPFTLSGQVGLFKRREILSLGKFFAWLYEKGFFPRTVHSRKDTVSGEELLRSGIDDWLPVVPSGQTEAVLLENIHNWKERVLAREYVSITTAYYNLLSILGFQSLDPENPEHSVMMGNMASFGKVLVDFESSQHIGGRTSSDPDFFSSLFWYLYLYAFRRYEEVAGERNTHVDAVTLSTVHQAKGLEWPVVFIPAMVDGKFPSFLTGKINEWLIPRELFDASRYEGNVEGERQLFYVAVTRARDQVILSYYDEDRDFLTLPSLFVEDEIGSGEVTLVSNPGSVPRMKCNALAREKELLSFSAKDLVLFRQCPYRYRLNKEWGFLPGLSPDLGYGNALHKCLGEISVRLKNNYPVESAVDEVVDTCFFLPYAEKNRFEGLKKVARERLLSFAKEREADLRSVRGTEYRIEYPVRNGTIIGKIDVMLEHPEGCEIRDYKTSDDVISPSDAAMQIQIYAFGMKILGKPVSSGSIAYVEDARVDPVPVCPEEVDRVRGVVEGIIDEIAEGKFPAKPGKQCERCDYFQLCRYR</sequence>
<name>A0A2V2NL41_9EURY</name>
<dbReference type="InterPro" id="IPR014016">
    <property type="entry name" value="UvrD-like_ATP-bd"/>
</dbReference>
<dbReference type="Pfam" id="PF00580">
    <property type="entry name" value="UvrD-helicase"/>
    <property type="match status" value="1"/>
</dbReference>
<dbReference type="CDD" id="cd17932">
    <property type="entry name" value="DEXQc_UvrD"/>
    <property type="match status" value="1"/>
</dbReference>
<evidence type="ECO:0000256" key="9">
    <source>
        <dbReference type="ARBA" id="ARBA00023125"/>
    </source>
</evidence>
<dbReference type="GO" id="GO:0000725">
    <property type="term" value="P:recombinational repair"/>
    <property type="evidence" value="ECO:0007669"/>
    <property type="project" value="TreeGrafter"/>
</dbReference>
<comment type="caution">
    <text evidence="18">The sequence shown here is derived from an EMBL/GenBank/DDBJ whole genome shotgun (WGS) entry which is preliminary data.</text>
</comment>
<evidence type="ECO:0000256" key="10">
    <source>
        <dbReference type="ARBA" id="ARBA00023204"/>
    </source>
</evidence>
<dbReference type="Gene3D" id="3.40.50.300">
    <property type="entry name" value="P-loop containing nucleotide triphosphate hydrolases"/>
    <property type="match status" value="3"/>
</dbReference>
<evidence type="ECO:0000256" key="5">
    <source>
        <dbReference type="ARBA" id="ARBA00022801"/>
    </source>
</evidence>
<evidence type="ECO:0000256" key="3">
    <source>
        <dbReference type="ARBA" id="ARBA00022741"/>
    </source>
</evidence>
<dbReference type="InterPro" id="IPR011604">
    <property type="entry name" value="PDDEXK-like_dom_sf"/>
</dbReference>
<dbReference type="GO" id="GO:0003677">
    <property type="term" value="F:DNA binding"/>
    <property type="evidence" value="ECO:0007669"/>
    <property type="project" value="UniProtKB-KW"/>
</dbReference>
<dbReference type="GO" id="GO:0004527">
    <property type="term" value="F:exonuclease activity"/>
    <property type="evidence" value="ECO:0007669"/>
    <property type="project" value="UniProtKB-KW"/>
</dbReference>
<evidence type="ECO:0000256" key="12">
    <source>
        <dbReference type="ARBA" id="ARBA00034617"/>
    </source>
</evidence>
<evidence type="ECO:0000313" key="18">
    <source>
        <dbReference type="EMBL" id="PWR76341.1"/>
    </source>
</evidence>
<evidence type="ECO:0000256" key="2">
    <source>
        <dbReference type="ARBA" id="ARBA00022722"/>
    </source>
</evidence>
<dbReference type="PROSITE" id="PS51198">
    <property type="entry name" value="UVRD_HELICASE_ATP_BIND"/>
    <property type="match status" value="1"/>
</dbReference>
<reference evidence="18 19" key="1">
    <citation type="submission" date="2018-05" db="EMBL/GenBank/DDBJ databases">
        <title>Draft genome of Methanospirillum stamsii Pt1.</title>
        <authorList>
            <person name="Dueholm M.S."/>
            <person name="Nielsen P.H."/>
            <person name="Bakmann L.F."/>
            <person name="Otzen D.E."/>
        </authorList>
    </citation>
    <scope>NUCLEOTIDE SEQUENCE [LARGE SCALE GENOMIC DNA]</scope>
    <source>
        <strain evidence="18 19">Pt1</strain>
    </source>
</reference>
<dbReference type="RefSeq" id="WP_109939160.1">
    <property type="nucleotide sequence ID" value="NZ_CP176366.1"/>
</dbReference>
<evidence type="ECO:0000259" key="17">
    <source>
        <dbReference type="PROSITE" id="PS51217"/>
    </source>
</evidence>
<dbReference type="InterPro" id="IPR038726">
    <property type="entry name" value="PDDEXK_AddAB-type"/>
</dbReference>
<dbReference type="EC" id="5.6.2.4" evidence="13"/>
<dbReference type="InterPro" id="IPR027417">
    <property type="entry name" value="P-loop_NTPase"/>
</dbReference>
<dbReference type="Pfam" id="PF12705">
    <property type="entry name" value="PDDEXK_1"/>
    <property type="match status" value="1"/>
</dbReference>
<keyword evidence="5 15" id="KW-0378">Hydrolase</keyword>
<dbReference type="PANTHER" id="PTHR11070:SF2">
    <property type="entry name" value="ATP-DEPENDENT DNA HELICASE SRS2"/>
    <property type="match status" value="1"/>
</dbReference>
<evidence type="ECO:0000256" key="6">
    <source>
        <dbReference type="ARBA" id="ARBA00022806"/>
    </source>
</evidence>
<keyword evidence="2" id="KW-0540">Nuclease</keyword>
<keyword evidence="11" id="KW-0413">Isomerase</keyword>
<dbReference type="InterPro" id="IPR014017">
    <property type="entry name" value="DNA_helicase_UvrD-like_C"/>
</dbReference>
<keyword evidence="7" id="KW-0269">Exonuclease</keyword>
<dbReference type="InterPro" id="IPR000212">
    <property type="entry name" value="DNA_helicase_UvrD/REP"/>
</dbReference>
<evidence type="ECO:0000256" key="13">
    <source>
        <dbReference type="ARBA" id="ARBA00034808"/>
    </source>
</evidence>
<dbReference type="AlphaFoldDB" id="A0A2V2NL41"/>
<organism evidence="18 19">
    <name type="scientific">Methanospirillum stamsii</name>
    <dbReference type="NCBI Taxonomy" id="1277351"/>
    <lineage>
        <taxon>Archaea</taxon>
        <taxon>Methanobacteriati</taxon>
        <taxon>Methanobacteriota</taxon>
        <taxon>Stenosarchaea group</taxon>
        <taxon>Methanomicrobia</taxon>
        <taxon>Methanomicrobiales</taxon>
        <taxon>Methanospirillaceae</taxon>
        <taxon>Methanospirillum</taxon>
    </lineage>
</organism>
<comment type="catalytic activity">
    <reaction evidence="14">
        <text>ATP + H2O = ADP + phosphate + H(+)</text>
        <dbReference type="Rhea" id="RHEA:13065"/>
        <dbReference type="ChEBI" id="CHEBI:15377"/>
        <dbReference type="ChEBI" id="CHEBI:15378"/>
        <dbReference type="ChEBI" id="CHEBI:30616"/>
        <dbReference type="ChEBI" id="CHEBI:43474"/>
        <dbReference type="ChEBI" id="CHEBI:456216"/>
        <dbReference type="EC" id="5.6.2.4"/>
    </reaction>
</comment>
<evidence type="ECO:0000259" key="16">
    <source>
        <dbReference type="PROSITE" id="PS51198"/>
    </source>
</evidence>
<dbReference type="PROSITE" id="PS51217">
    <property type="entry name" value="UVRD_HELICASE_CTER"/>
    <property type="match status" value="1"/>
</dbReference>
<proteinExistence type="inferred from homology"/>
<comment type="catalytic activity">
    <reaction evidence="12">
        <text>Couples ATP hydrolysis with the unwinding of duplex DNA by translocating in the 3'-5' direction.</text>
        <dbReference type="EC" id="5.6.2.4"/>
    </reaction>
</comment>
<feature type="domain" description="UvrD-like helicase ATP-binding" evidence="16">
    <location>
        <begin position="14"/>
        <end position="290"/>
    </location>
</feature>